<proteinExistence type="predicted"/>
<sequence>MAGSRLVVKRADGYQGKATSLPEARNCWCLACHWPVASAVPSFPEPSLTRTPHPCRLNHKSLCLANVLTLMVEWERETSAIAIMSLLATGKLCVAWKWLLGLNLIAHHTCHLFHGTAACTPFQLISTGSVWCSLWPSILSHVTVPSRTSFFALTCTPLPQLNLLSNTNCHAISLSYRRFLSEDANQHRLGSQTES</sequence>
<gene>
    <name evidence="1" type="ORF">P154DRAFT_524647</name>
</gene>
<keyword evidence="2" id="KW-1185">Reference proteome</keyword>
<accession>A0A6A5WEL9</accession>
<reference evidence="1" key="1">
    <citation type="journal article" date="2020" name="Stud. Mycol.">
        <title>101 Dothideomycetes genomes: a test case for predicting lifestyles and emergence of pathogens.</title>
        <authorList>
            <person name="Haridas S."/>
            <person name="Albert R."/>
            <person name="Binder M."/>
            <person name="Bloem J."/>
            <person name="Labutti K."/>
            <person name="Salamov A."/>
            <person name="Andreopoulos B."/>
            <person name="Baker S."/>
            <person name="Barry K."/>
            <person name="Bills G."/>
            <person name="Bluhm B."/>
            <person name="Cannon C."/>
            <person name="Castanera R."/>
            <person name="Culley D."/>
            <person name="Daum C."/>
            <person name="Ezra D."/>
            <person name="Gonzalez J."/>
            <person name="Henrissat B."/>
            <person name="Kuo A."/>
            <person name="Liang C."/>
            <person name="Lipzen A."/>
            <person name="Lutzoni F."/>
            <person name="Magnuson J."/>
            <person name="Mondo S."/>
            <person name="Nolan M."/>
            <person name="Ohm R."/>
            <person name="Pangilinan J."/>
            <person name="Park H.-J."/>
            <person name="Ramirez L."/>
            <person name="Alfaro M."/>
            <person name="Sun H."/>
            <person name="Tritt A."/>
            <person name="Yoshinaga Y."/>
            <person name="Zwiers L.-H."/>
            <person name="Turgeon B."/>
            <person name="Goodwin S."/>
            <person name="Spatafora J."/>
            <person name="Crous P."/>
            <person name="Grigoriev I."/>
        </authorList>
    </citation>
    <scope>NUCLEOTIDE SEQUENCE</scope>
    <source>
        <strain evidence="1">CBS 123094</strain>
    </source>
</reference>
<dbReference type="Proteomes" id="UP000799779">
    <property type="component" value="Unassembled WGS sequence"/>
</dbReference>
<dbReference type="AlphaFoldDB" id="A0A6A5WEL9"/>
<evidence type="ECO:0000313" key="2">
    <source>
        <dbReference type="Proteomes" id="UP000799779"/>
    </source>
</evidence>
<dbReference type="EMBL" id="ML977611">
    <property type="protein sequence ID" value="KAF1997605.1"/>
    <property type="molecule type" value="Genomic_DNA"/>
</dbReference>
<evidence type="ECO:0000313" key="1">
    <source>
        <dbReference type="EMBL" id="KAF1997605.1"/>
    </source>
</evidence>
<protein>
    <submittedName>
        <fullName evidence="1">Uncharacterized protein</fullName>
    </submittedName>
</protein>
<name>A0A6A5WEL9_9PLEO</name>
<organism evidence="1 2">
    <name type="scientific">Amniculicola lignicola CBS 123094</name>
    <dbReference type="NCBI Taxonomy" id="1392246"/>
    <lineage>
        <taxon>Eukaryota</taxon>
        <taxon>Fungi</taxon>
        <taxon>Dikarya</taxon>
        <taxon>Ascomycota</taxon>
        <taxon>Pezizomycotina</taxon>
        <taxon>Dothideomycetes</taxon>
        <taxon>Pleosporomycetidae</taxon>
        <taxon>Pleosporales</taxon>
        <taxon>Amniculicolaceae</taxon>
        <taxon>Amniculicola</taxon>
    </lineage>
</organism>